<keyword evidence="3" id="KW-1185">Reference proteome</keyword>
<keyword evidence="1" id="KW-0812">Transmembrane</keyword>
<keyword evidence="1" id="KW-0472">Membrane</keyword>
<evidence type="ECO:0000313" key="2">
    <source>
        <dbReference type="EnsemblPlants" id="AET0Gv20001400.1"/>
    </source>
</evidence>
<reference evidence="3" key="1">
    <citation type="journal article" date="2014" name="Science">
        <title>Ancient hybridizations among the ancestral genomes of bread wheat.</title>
        <authorList>
            <consortium name="International Wheat Genome Sequencing Consortium,"/>
            <person name="Marcussen T."/>
            <person name="Sandve S.R."/>
            <person name="Heier L."/>
            <person name="Spannagl M."/>
            <person name="Pfeifer M."/>
            <person name="Jakobsen K.S."/>
            <person name="Wulff B.B."/>
            <person name="Steuernagel B."/>
            <person name="Mayer K.F."/>
            <person name="Olsen O.A."/>
        </authorList>
    </citation>
    <scope>NUCLEOTIDE SEQUENCE [LARGE SCALE GENOMIC DNA]</scope>
    <source>
        <strain evidence="3">cv. AL8/78</strain>
    </source>
</reference>
<sequence length="81" mass="9889">NLSVLEAFQDLKYKLNRPFFMEIIILGSWAIWISRNNKFFEHIAPSFQGWKFIFLEELKLLRYTMKKKYAHQFSAWLETIL</sequence>
<dbReference type="EnsemblPlants" id="AET0Gv20001400.1">
    <property type="protein sequence ID" value="AET0Gv20001400.1"/>
    <property type="gene ID" value="AET0Gv20001400"/>
</dbReference>
<accession>A0A452XAX2</accession>
<feature type="transmembrane region" description="Helical" evidence="1">
    <location>
        <begin position="15"/>
        <end position="33"/>
    </location>
</feature>
<reference evidence="2" key="3">
    <citation type="submission" date="2019-03" db="UniProtKB">
        <authorList>
            <consortium name="EnsemblPlants"/>
        </authorList>
    </citation>
    <scope>IDENTIFICATION</scope>
</reference>
<evidence type="ECO:0000256" key="1">
    <source>
        <dbReference type="SAM" id="Phobius"/>
    </source>
</evidence>
<dbReference type="Gramene" id="AET0Gv20001400.1">
    <property type="protein sequence ID" value="AET0Gv20001400.1"/>
    <property type="gene ID" value="AET0Gv20001400"/>
</dbReference>
<dbReference type="Proteomes" id="UP000015105">
    <property type="component" value="Unassembled WGS sequence"/>
</dbReference>
<name>A0A452XAX2_AEGTS</name>
<keyword evidence="1" id="KW-1133">Transmembrane helix</keyword>
<protein>
    <submittedName>
        <fullName evidence="2">Uncharacterized protein</fullName>
    </submittedName>
</protein>
<organism evidence="2 3">
    <name type="scientific">Aegilops tauschii subsp. strangulata</name>
    <name type="common">Goatgrass</name>
    <dbReference type="NCBI Taxonomy" id="200361"/>
    <lineage>
        <taxon>Eukaryota</taxon>
        <taxon>Viridiplantae</taxon>
        <taxon>Streptophyta</taxon>
        <taxon>Embryophyta</taxon>
        <taxon>Tracheophyta</taxon>
        <taxon>Spermatophyta</taxon>
        <taxon>Magnoliopsida</taxon>
        <taxon>Liliopsida</taxon>
        <taxon>Poales</taxon>
        <taxon>Poaceae</taxon>
        <taxon>BOP clade</taxon>
        <taxon>Pooideae</taxon>
        <taxon>Triticodae</taxon>
        <taxon>Triticeae</taxon>
        <taxon>Triticinae</taxon>
        <taxon>Aegilops</taxon>
    </lineage>
</organism>
<evidence type="ECO:0000313" key="3">
    <source>
        <dbReference type="Proteomes" id="UP000015105"/>
    </source>
</evidence>
<dbReference type="AlphaFoldDB" id="A0A452XAX2"/>
<proteinExistence type="predicted"/>
<reference evidence="3" key="2">
    <citation type="journal article" date="2017" name="Nat. Plants">
        <title>The Aegilops tauschii genome reveals multiple impacts of transposons.</title>
        <authorList>
            <person name="Zhao G."/>
            <person name="Zou C."/>
            <person name="Li K."/>
            <person name="Wang K."/>
            <person name="Li T."/>
            <person name="Gao L."/>
            <person name="Zhang X."/>
            <person name="Wang H."/>
            <person name="Yang Z."/>
            <person name="Liu X."/>
            <person name="Jiang W."/>
            <person name="Mao L."/>
            <person name="Kong X."/>
            <person name="Jiao Y."/>
            <person name="Jia J."/>
        </authorList>
    </citation>
    <scope>NUCLEOTIDE SEQUENCE [LARGE SCALE GENOMIC DNA]</scope>
    <source>
        <strain evidence="3">cv. AL8/78</strain>
    </source>
</reference>